<dbReference type="EMBL" id="CAJVPV010027567">
    <property type="protein sequence ID" value="CAG8734434.1"/>
    <property type="molecule type" value="Genomic_DNA"/>
</dbReference>
<keyword evidence="2" id="KW-1185">Reference proteome</keyword>
<name>A0A9N9IH05_9GLOM</name>
<evidence type="ECO:0000313" key="2">
    <source>
        <dbReference type="Proteomes" id="UP000789342"/>
    </source>
</evidence>
<dbReference type="AlphaFoldDB" id="A0A9N9IH05"/>
<dbReference type="SUPFAM" id="SSF56399">
    <property type="entry name" value="ADP-ribosylation"/>
    <property type="match status" value="1"/>
</dbReference>
<gene>
    <name evidence="1" type="ORF">AMORRO_LOCUS14272</name>
</gene>
<dbReference type="Proteomes" id="UP000789342">
    <property type="component" value="Unassembled WGS sequence"/>
</dbReference>
<proteinExistence type="predicted"/>
<dbReference type="Gene3D" id="3.90.228.10">
    <property type="match status" value="1"/>
</dbReference>
<protein>
    <submittedName>
        <fullName evidence="1">4324_t:CDS:1</fullName>
    </submittedName>
</protein>
<sequence>MSQETTNARPKQKSGITGFLRILKGLSRKIKKQKPICQIEGCGNPCAKRKDVYCSINCATKGLTAHHTSSRISAVPSEGDVSCGSSLNIPSKLPFSSNQASTSQNSINSRGSGVTYDSAYGTSLALDTESEETSRKHSSKGKSHKTIMKRLKPYDNEYINIANLFGKTQMYSDIEGIIRLQMPVSIVDSHMKYKKRIARENFLNEEVVTHRMFHGTKTRKGCNPERFLKNNHEKNRSFCKSYCGGCGIAQYGNQTRFSRYTNRMWFANDPSVSIGYCDPFGKKKIMFVVSVVSPRSDSILIIDKDEATLPEYMVILR</sequence>
<reference evidence="1" key="1">
    <citation type="submission" date="2021-06" db="EMBL/GenBank/DDBJ databases">
        <authorList>
            <person name="Kallberg Y."/>
            <person name="Tangrot J."/>
            <person name="Rosling A."/>
        </authorList>
    </citation>
    <scope>NUCLEOTIDE SEQUENCE</scope>
    <source>
        <strain evidence="1">CL551</strain>
    </source>
</reference>
<organism evidence="1 2">
    <name type="scientific">Acaulospora morrowiae</name>
    <dbReference type="NCBI Taxonomy" id="94023"/>
    <lineage>
        <taxon>Eukaryota</taxon>
        <taxon>Fungi</taxon>
        <taxon>Fungi incertae sedis</taxon>
        <taxon>Mucoromycota</taxon>
        <taxon>Glomeromycotina</taxon>
        <taxon>Glomeromycetes</taxon>
        <taxon>Diversisporales</taxon>
        <taxon>Acaulosporaceae</taxon>
        <taxon>Acaulospora</taxon>
    </lineage>
</organism>
<comment type="caution">
    <text evidence="1">The sequence shown here is derived from an EMBL/GenBank/DDBJ whole genome shotgun (WGS) entry which is preliminary data.</text>
</comment>
<dbReference type="OrthoDB" id="2503928at2759"/>
<evidence type="ECO:0000313" key="1">
    <source>
        <dbReference type="EMBL" id="CAG8734434.1"/>
    </source>
</evidence>
<accession>A0A9N9IH05</accession>